<feature type="transmembrane region" description="Helical" evidence="7">
    <location>
        <begin position="7"/>
        <end position="26"/>
    </location>
</feature>
<dbReference type="InterPro" id="IPR000515">
    <property type="entry name" value="MetI-like"/>
</dbReference>
<keyword evidence="4 7" id="KW-0812">Transmembrane</keyword>
<dbReference type="PANTHER" id="PTHR30193:SF37">
    <property type="entry name" value="INNER MEMBRANE ABC TRANSPORTER PERMEASE PROTEIN YCJO"/>
    <property type="match status" value="1"/>
</dbReference>
<dbReference type="CDD" id="cd06261">
    <property type="entry name" value="TM_PBP2"/>
    <property type="match status" value="1"/>
</dbReference>
<accession>A0A2R5EQ67</accession>
<evidence type="ECO:0000256" key="2">
    <source>
        <dbReference type="ARBA" id="ARBA00022448"/>
    </source>
</evidence>
<name>A0A2R5EQ67_9BACL</name>
<keyword evidence="2 7" id="KW-0813">Transport</keyword>
<dbReference type="GO" id="GO:0005886">
    <property type="term" value="C:plasma membrane"/>
    <property type="evidence" value="ECO:0007669"/>
    <property type="project" value="UniProtKB-SubCell"/>
</dbReference>
<proteinExistence type="inferred from homology"/>
<gene>
    <name evidence="9" type="ORF">PAT3040_02370</name>
</gene>
<dbReference type="RefSeq" id="WP_108992824.1">
    <property type="nucleotide sequence ID" value="NZ_BDQX01000112.1"/>
</dbReference>
<dbReference type="SUPFAM" id="SSF161098">
    <property type="entry name" value="MetI-like"/>
    <property type="match status" value="1"/>
</dbReference>
<evidence type="ECO:0000256" key="4">
    <source>
        <dbReference type="ARBA" id="ARBA00022692"/>
    </source>
</evidence>
<protein>
    <submittedName>
        <fullName evidence="9">Sugar ABC transporter permease</fullName>
    </submittedName>
</protein>
<evidence type="ECO:0000259" key="8">
    <source>
        <dbReference type="PROSITE" id="PS50928"/>
    </source>
</evidence>
<dbReference type="PROSITE" id="PS50928">
    <property type="entry name" value="ABC_TM1"/>
    <property type="match status" value="1"/>
</dbReference>
<evidence type="ECO:0000256" key="7">
    <source>
        <dbReference type="RuleBase" id="RU363032"/>
    </source>
</evidence>
<feature type="transmembrane region" description="Helical" evidence="7">
    <location>
        <begin position="145"/>
        <end position="168"/>
    </location>
</feature>
<comment type="subcellular location">
    <subcellularLocation>
        <location evidence="1 7">Cell membrane</location>
        <topology evidence="1 7">Multi-pass membrane protein</topology>
    </subcellularLocation>
</comment>
<feature type="transmembrane region" description="Helical" evidence="7">
    <location>
        <begin position="197"/>
        <end position="216"/>
    </location>
</feature>
<dbReference type="EMBL" id="BDQX01000112">
    <property type="protein sequence ID" value="GBG07809.1"/>
    <property type="molecule type" value="Genomic_DNA"/>
</dbReference>
<dbReference type="PANTHER" id="PTHR30193">
    <property type="entry name" value="ABC TRANSPORTER PERMEASE PROTEIN"/>
    <property type="match status" value="1"/>
</dbReference>
<dbReference type="AlphaFoldDB" id="A0A2R5EQ67"/>
<evidence type="ECO:0000256" key="6">
    <source>
        <dbReference type="ARBA" id="ARBA00023136"/>
    </source>
</evidence>
<keyword evidence="6 7" id="KW-0472">Membrane</keyword>
<reference evidence="9 10" key="1">
    <citation type="submission" date="2017-08" db="EMBL/GenBank/DDBJ databases">
        <title>Substantial Increase in Enzyme Production by Combined Drug-Resistance Mutations in Paenibacillus agaridevorans.</title>
        <authorList>
            <person name="Tanaka Y."/>
            <person name="Funane K."/>
            <person name="Hosaka T."/>
            <person name="Shiwa Y."/>
            <person name="Fujita N."/>
            <person name="Miyazaki T."/>
            <person name="Yoshikawa H."/>
            <person name="Murakami K."/>
            <person name="Kasahara K."/>
            <person name="Inaoka T."/>
            <person name="Hiraga Y."/>
            <person name="Ochi K."/>
        </authorList>
    </citation>
    <scope>NUCLEOTIDE SEQUENCE [LARGE SCALE GENOMIC DNA]</scope>
    <source>
        <strain evidence="9 10">T-3040</strain>
    </source>
</reference>
<organism evidence="9 10">
    <name type="scientific">Paenibacillus agaridevorans</name>
    <dbReference type="NCBI Taxonomy" id="171404"/>
    <lineage>
        <taxon>Bacteria</taxon>
        <taxon>Bacillati</taxon>
        <taxon>Bacillota</taxon>
        <taxon>Bacilli</taxon>
        <taxon>Bacillales</taxon>
        <taxon>Paenibacillaceae</taxon>
        <taxon>Paenibacillus</taxon>
    </lineage>
</organism>
<feature type="transmembrane region" description="Helical" evidence="7">
    <location>
        <begin position="253"/>
        <end position="273"/>
    </location>
</feature>
<dbReference type="Proteomes" id="UP000245202">
    <property type="component" value="Unassembled WGS sequence"/>
</dbReference>
<comment type="caution">
    <text evidence="9">The sequence shown here is derived from an EMBL/GenBank/DDBJ whole genome shotgun (WGS) entry which is preliminary data.</text>
</comment>
<feature type="transmembrane region" description="Helical" evidence="7">
    <location>
        <begin position="96"/>
        <end position="117"/>
    </location>
</feature>
<evidence type="ECO:0000313" key="9">
    <source>
        <dbReference type="EMBL" id="GBG07809.1"/>
    </source>
</evidence>
<dbReference type="InterPro" id="IPR035906">
    <property type="entry name" value="MetI-like_sf"/>
</dbReference>
<sequence length="280" mass="31321">MFIVPEFLGILLLGVFPLFFSLYLSFTEWNLVGGLEAIQFVGMDNFKDLLQDDKFYHSLKNNLLFTLGTVPVSMFLGFLFAVIINSATFFKEYFKVVFFIPHIATGVAVATVFSALFHPSNGPVNNILMNLGITEPPKWLGSTDYALVAIIIVVVWQTIGYNIVIYLAGLTNIPEDIYEAAQIDGASWLQRITKITFPLLGPTTFFVSITAIVGSFKVFDMIAFLTEGGPNNSTNVLVFYIYEEGFKNFRMGYASALSWVLFLIIAAVTAITWRAQKKQF</sequence>
<evidence type="ECO:0000256" key="5">
    <source>
        <dbReference type="ARBA" id="ARBA00022989"/>
    </source>
</evidence>
<dbReference type="Gene3D" id="1.10.3720.10">
    <property type="entry name" value="MetI-like"/>
    <property type="match status" value="1"/>
</dbReference>
<dbReference type="Pfam" id="PF00528">
    <property type="entry name" value="BPD_transp_1"/>
    <property type="match status" value="1"/>
</dbReference>
<comment type="similarity">
    <text evidence="7">Belongs to the binding-protein-dependent transport system permease family.</text>
</comment>
<dbReference type="InterPro" id="IPR051393">
    <property type="entry name" value="ABC_transporter_permease"/>
</dbReference>
<keyword evidence="5 7" id="KW-1133">Transmembrane helix</keyword>
<keyword evidence="10" id="KW-1185">Reference proteome</keyword>
<evidence type="ECO:0000256" key="1">
    <source>
        <dbReference type="ARBA" id="ARBA00004651"/>
    </source>
</evidence>
<feature type="transmembrane region" description="Helical" evidence="7">
    <location>
        <begin position="63"/>
        <end position="84"/>
    </location>
</feature>
<evidence type="ECO:0000256" key="3">
    <source>
        <dbReference type="ARBA" id="ARBA00022475"/>
    </source>
</evidence>
<evidence type="ECO:0000313" key="10">
    <source>
        <dbReference type="Proteomes" id="UP000245202"/>
    </source>
</evidence>
<dbReference type="GO" id="GO:0055085">
    <property type="term" value="P:transmembrane transport"/>
    <property type="evidence" value="ECO:0007669"/>
    <property type="project" value="InterPro"/>
</dbReference>
<feature type="domain" description="ABC transmembrane type-1" evidence="8">
    <location>
        <begin position="59"/>
        <end position="272"/>
    </location>
</feature>
<keyword evidence="3" id="KW-1003">Cell membrane</keyword>